<protein>
    <submittedName>
        <fullName evidence="1">Uncharacterized protein</fullName>
    </submittedName>
</protein>
<comment type="caution">
    <text evidence="1">The sequence shown here is derived from an EMBL/GenBank/DDBJ whole genome shotgun (WGS) entry which is preliminary data.</text>
</comment>
<evidence type="ECO:0000313" key="2">
    <source>
        <dbReference type="Proteomes" id="UP000195950"/>
    </source>
</evidence>
<reference evidence="2" key="1">
    <citation type="submission" date="2017-04" db="EMBL/GenBank/DDBJ databases">
        <title>Function of individual gut microbiota members based on whole genome sequencing of pure cultures obtained from chicken caecum.</title>
        <authorList>
            <person name="Medvecky M."/>
            <person name="Cejkova D."/>
            <person name="Polansky O."/>
            <person name="Karasova D."/>
            <person name="Kubasova T."/>
            <person name="Cizek A."/>
            <person name="Rychlik I."/>
        </authorList>
    </citation>
    <scope>NUCLEOTIDE SEQUENCE [LARGE SCALE GENOMIC DNA]</scope>
    <source>
        <strain evidence="2">An199</strain>
    </source>
</reference>
<accession>A0A1Y4IH65</accession>
<gene>
    <name evidence="1" type="ORF">B5F32_08965</name>
</gene>
<dbReference type="AlphaFoldDB" id="A0A1Y4IH65"/>
<proteinExistence type="predicted"/>
<sequence>MLSAGADHVYPIIIVYQPIVRLFPCGLRSISIRYLSAALPIKGWISLHNHVTYAHNSEMRRCIYGKSALSIPYSPLTNYYFYTSANGEWAYSCV</sequence>
<dbReference type="Proteomes" id="UP000195950">
    <property type="component" value="Unassembled WGS sequence"/>
</dbReference>
<dbReference type="EMBL" id="NFJX01000006">
    <property type="protein sequence ID" value="OUP19638.1"/>
    <property type="molecule type" value="Genomic_DNA"/>
</dbReference>
<name>A0A1Y4IH65_PARDI</name>
<organism evidence="1 2">
    <name type="scientific">Parabacteroides distasonis</name>
    <dbReference type="NCBI Taxonomy" id="823"/>
    <lineage>
        <taxon>Bacteria</taxon>
        <taxon>Pseudomonadati</taxon>
        <taxon>Bacteroidota</taxon>
        <taxon>Bacteroidia</taxon>
        <taxon>Bacteroidales</taxon>
        <taxon>Tannerellaceae</taxon>
        <taxon>Parabacteroides</taxon>
    </lineage>
</organism>
<evidence type="ECO:0000313" key="1">
    <source>
        <dbReference type="EMBL" id="OUP19638.1"/>
    </source>
</evidence>